<evidence type="ECO:0000256" key="1">
    <source>
        <dbReference type="ARBA" id="ARBA00009437"/>
    </source>
</evidence>
<dbReference type="RefSeq" id="WP_216957513.1">
    <property type="nucleotide sequence ID" value="NZ_JAHOPB010000001.1"/>
</dbReference>
<dbReference type="PANTHER" id="PTHR30537">
    <property type="entry name" value="HTH-TYPE TRANSCRIPTIONAL REGULATOR"/>
    <property type="match status" value="1"/>
</dbReference>
<dbReference type="InterPro" id="IPR058163">
    <property type="entry name" value="LysR-type_TF_proteobact-type"/>
</dbReference>
<proteinExistence type="inferred from homology"/>
<evidence type="ECO:0000256" key="3">
    <source>
        <dbReference type="ARBA" id="ARBA00023125"/>
    </source>
</evidence>
<name>A0ABS6IH01_9HYPH</name>
<evidence type="ECO:0000256" key="4">
    <source>
        <dbReference type="ARBA" id="ARBA00023163"/>
    </source>
</evidence>
<keyword evidence="4" id="KW-0804">Transcription</keyword>
<accession>A0ABS6IH01</accession>
<protein>
    <submittedName>
        <fullName evidence="6">LysR family transcriptional regulator</fullName>
    </submittedName>
</protein>
<evidence type="ECO:0000259" key="5">
    <source>
        <dbReference type="PROSITE" id="PS50931"/>
    </source>
</evidence>
<keyword evidence="2" id="KW-0805">Transcription regulation</keyword>
<reference evidence="6 7" key="1">
    <citation type="submission" date="2021-06" db="EMBL/GenBank/DDBJ databases">
        <authorList>
            <person name="Lee D.H."/>
        </authorList>
    </citation>
    <scope>NUCLEOTIDE SEQUENCE [LARGE SCALE GENOMIC DNA]</scope>
    <source>
        <strain evidence="6 7">MMS21-HV4-11</strain>
    </source>
</reference>
<evidence type="ECO:0000313" key="6">
    <source>
        <dbReference type="EMBL" id="MBU8873260.1"/>
    </source>
</evidence>
<dbReference type="InterPro" id="IPR005119">
    <property type="entry name" value="LysR_subst-bd"/>
</dbReference>
<dbReference type="Pfam" id="PF00126">
    <property type="entry name" value="HTH_1"/>
    <property type="match status" value="1"/>
</dbReference>
<dbReference type="EMBL" id="JAHOPB010000001">
    <property type="protein sequence ID" value="MBU8873260.1"/>
    <property type="molecule type" value="Genomic_DNA"/>
</dbReference>
<gene>
    <name evidence="6" type="ORF">KQ910_05765</name>
</gene>
<dbReference type="PANTHER" id="PTHR30537:SF5">
    <property type="entry name" value="HTH-TYPE TRANSCRIPTIONAL ACTIVATOR TTDR-RELATED"/>
    <property type="match status" value="1"/>
</dbReference>
<keyword evidence="3" id="KW-0238">DNA-binding</keyword>
<dbReference type="Pfam" id="PF03466">
    <property type="entry name" value="LysR_substrate"/>
    <property type="match status" value="1"/>
</dbReference>
<keyword evidence="7" id="KW-1185">Reference proteome</keyword>
<organism evidence="6 7">
    <name type="scientific">Reyranella humidisoli</name>
    <dbReference type="NCBI Taxonomy" id="2849149"/>
    <lineage>
        <taxon>Bacteria</taxon>
        <taxon>Pseudomonadati</taxon>
        <taxon>Pseudomonadota</taxon>
        <taxon>Alphaproteobacteria</taxon>
        <taxon>Hyphomicrobiales</taxon>
        <taxon>Reyranellaceae</taxon>
        <taxon>Reyranella</taxon>
    </lineage>
</organism>
<feature type="domain" description="HTH lysR-type" evidence="5">
    <location>
        <begin position="8"/>
        <end position="60"/>
    </location>
</feature>
<sequence length="312" mass="34669">MIDHASEMAAFVRVVDSKGFSAAAPSLGLTPSAVSKLVTRLETRLGVRLLQRTTRALSLTEEGEAFYATARRIVGEIETLENQISGQSGTPHGLLKVTTSLAFSTHQLAPVISEFLERYPLLQLELMPTDRVVDMIEEGVDIAIRIGRLADTSFMARKIGEDVRLVCASPAYLAKRRAPQRPEELTRHNCIVSRDRTYLNRWPFRIDGEVREIEVGGRVAVTEGEAQMRLAQQGLGIVRLTRLTVAAAIKNGELVSLLEEFRAEQPIPIHAVYPHRRHLAPKVTAFIDFIVEKFSPPPWEMLGSVPSKDAKQ</sequence>
<dbReference type="InterPro" id="IPR000847">
    <property type="entry name" value="LysR_HTH_N"/>
</dbReference>
<evidence type="ECO:0000313" key="7">
    <source>
        <dbReference type="Proteomes" id="UP000727907"/>
    </source>
</evidence>
<dbReference type="CDD" id="cd08422">
    <property type="entry name" value="PBP2_CrgA_like"/>
    <property type="match status" value="1"/>
</dbReference>
<dbReference type="Proteomes" id="UP000727907">
    <property type="component" value="Unassembled WGS sequence"/>
</dbReference>
<dbReference type="PROSITE" id="PS50931">
    <property type="entry name" value="HTH_LYSR"/>
    <property type="match status" value="1"/>
</dbReference>
<evidence type="ECO:0000256" key="2">
    <source>
        <dbReference type="ARBA" id="ARBA00023015"/>
    </source>
</evidence>
<comment type="similarity">
    <text evidence="1">Belongs to the LysR transcriptional regulatory family.</text>
</comment>
<comment type="caution">
    <text evidence="6">The sequence shown here is derived from an EMBL/GenBank/DDBJ whole genome shotgun (WGS) entry which is preliminary data.</text>
</comment>